<gene>
    <name evidence="1" type="ORF">ADIARSV_2915</name>
</gene>
<proteinExistence type="predicted"/>
<dbReference type="Proteomes" id="UP000014174">
    <property type="component" value="Unassembled WGS sequence"/>
</dbReference>
<comment type="caution">
    <text evidence="1">The sequence shown here is derived from an EMBL/GenBank/DDBJ whole genome shotgun (WGS) entry which is preliminary data.</text>
</comment>
<dbReference type="AlphaFoldDB" id="R9GQ03"/>
<dbReference type="STRING" id="1150600.ADIARSV_2915"/>
<sequence>MVDRNAIAKFPVTLFYLKQQSSYNRASVTSNEPVGWFTNKDFNSSDADHNFVRIEEKNGEKEWVLMDHEDAGAIVRSWMPWKPGRSFSPY</sequence>
<accession>R9GQ03</accession>
<organism evidence="1 2">
    <name type="scientific">Arcticibacter svalbardensis MN12-7</name>
    <dbReference type="NCBI Taxonomy" id="1150600"/>
    <lineage>
        <taxon>Bacteria</taxon>
        <taxon>Pseudomonadati</taxon>
        <taxon>Bacteroidota</taxon>
        <taxon>Sphingobacteriia</taxon>
        <taxon>Sphingobacteriales</taxon>
        <taxon>Sphingobacteriaceae</taxon>
        <taxon>Arcticibacter</taxon>
    </lineage>
</organism>
<evidence type="ECO:0000313" key="2">
    <source>
        <dbReference type="Proteomes" id="UP000014174"/>
    </source>
</evidence>
<keyword evidence="2" id="KW-1185">Reference proteome</keyword>
<dbReference type="OrthoDB" id="2518538at2"/>
<name>R9GQ03_9SPHI</name>
<evidence type="ECO:0000313" key="1">
    <source>
        <dbReference type="EMBL" id="EOR93922.1"/>
    </source>
</evidence>
<dbReference type="EMBL" id="AQPN01000101">
    <property type="protein sequence ID" value="EOR93922.1"/>
    <property type="molecule type" value="Genomic_DNA"/>
</dbReference>
<dbReference type="Gene3D" id="2.60.120.1390">
    <property type="match status" value="1"/>
</dbReference>
<dbReference type="PATRIC" id="fig|1150600.3.peg.2885"/>
<protein>
    <submittedName>
        <fullName evidence="1">Uncharacterized protein</fullName>
    </submittedName>
</protein>
<reference evidence="1 2" key="1">
    <citation type="journal article" date="2013" name="Genome Announc.">
        <title>Draft Genome Sequence of Arcticibacter svalbardensis Strain MN12-7T, a Member of the Family Sphingobacteriaceae Isolated from an Arctic Soil Sample.</title>
        <authorList>
            <person name="Shivaji S."/>
            <person name="Ara S."/>
            <person name="Prasad S."/>
            <person name="Manasa B.P."/>
            <person name="Begum Z."/>
            <person name="Singh A."/>
            <person name="Kumar Pinnaka A."/>
        </authorList>
    </citation>
    <scope>NUCLEOTIDE SEQUENCE [LARGE SCALE GENOMIC DNA]</scope>
    <source>
        <strain evidence="1 2">MN12-7</strain>
    </source>
</reference>
<dbReference type="RefSeq" id="WP_016196146.1">
    <property type="nucleotide sequence ID" value="NZ_AQPN01000101.1"/>
</dbReference>